<keyword evidence="3" id="KW-1185">Reference proteome</keyword>
<name>A0A7G9RQX0_9BURK</name>
<dbReference type="Gene3D" id="3.50.50.60">
    <property type="entry name" value="FAD/NAD(P)-binding domain"/>
    <property type="match status" value="1"/>
</dbReference>
<dbReference type="Proteomes" id="UP000515811">
    <property type="component" value="Chromosome"/>
</dbReference>
<evidence type="ECO:0000313" key="3">
    <source>
        <dbReference type="Proteomes" id="UP000515811"/>
    </source>
</evidence>
<dbReference type="RefSeq" id="WP_187598240.1">
    <property type="nucleotide sequence ID" value="NZ_CP060714.1"/>
</dbReference>
<proteinExistence type="predicted"/>
<dbReference type="InterPro" id="IPR007867">
    <property type="entry name" value="GMC_OxRtase_C"/>
</dbReference>
<dbReference type="InterPro" id="IPR036188">
    <property type="entry name" value="FAD/NAD-bd_sf"/>
</dbReference>
<protein>
    <recommendedName>
        <fullName evidence="1">Glucose-methanol-choline oxidoreductase C-terminal domain-containing protein</fullName>
    </recommendedName>
</protein>
<dbReference type="Pfam" id="PF05199">
    <property type="entry name" value="GMC_oxred_C"/>
    <property type="match status" value="1"/>
</dbReference>
<evidence type="ECO:0000313" key="2">
    <source>
        <dbReference type="EMBL" id="QNN57995.1"/>
    </source>
</evidence>
<dbReference type="SUPFAM" id="SSF51905">
    <property type="entry name" value="FAD/NAD(P)-binding domain"/>
    <property type="match status" value="1"/>
</dbReference>
<feature type="domain" description="Glucose-methanol-choline oxidoreductase C-terminal" evidence="1">
    <location>
        <begin position="457"/>
        <end position="511"/>
    </location>
</feature>
<accession>A0A7G9RQX0</accession>
<dbReference type="KEGG" id="drg:H9K76_03725"/>
<reference evidence="2 3" key="1">
    <citation type="submission" date="2020-08" db="EMBL/GenBank/DDBJ databases">
        <title>Genome sequence of Diaphorobacter ruginosibacter DSM 27467T.</title>
        <authorList>
            <person name="Hyun D.-W."/>
            <person name="Bae J.-W."/>
        </authorList>
    </citation>
    <scope>NUCLEOTIDE SEQUENCE [LARGE SCALE GENOMIC DNA]</scope>
    <source>
        <strain evidence="2 3">DSM 27467</strain>
    </source>
</reference>
<gene>
    <name evidence="2" type="ORF">H9K76_03725</name>
</gene>
<dbReference type="AlphaFoldDB" id="A0A7G9RQX0"/>
<evidence type="ECO:0000259" key="1">
    <source>
        <dbReference type="Pfam" id="PF05199"/>
    </source>
</evidence>
<organism evidence="2 3">
    <name type="scientific">Diaphorobacter ruginosibacter</name>
    <dbReference type="NCBI Taxonomy" id="1715720"/>
    <lineage>
        <taxon>Bacteria</taxon>
        <taxon>Pseudomonadati</taxon>
        <taxon>Pseudomonadota</taxon>
        <taxon>Betaproteobacteria</taxon>
        <taxon>Burkholderiales</taxon>
        <taxon>Comamonadaceae</taxon>
        <taxon>Diaphorobacter</taxon>
    </lineage>
</organism>
<dbReference type="EMBL" id="CP060714">
    <property type="protein sequence ID" value="QNN57995.1"/>
    <property type="molecule type" value="Genomic_DNA"/>
</dbReference>
<dbReference type="GO" id="GO:0016614">
    <property type="term" value="F:oxidoreductase activity, acting on CH-OH group of donors"/>
    <property type="evidence" value="ECO:0007669"/>
    <property type="project" value="InterPro"/>
</dbReference>
<sequence length="523" mass="56575">MDCFERVIVGSGPAGVAAARSSPRQGTCIVDVGDVSQQSFQYPSLISALTAGDSEALLGPNGEMLANLTEAGRIHPKLRAFDLRFVMQGESFHVRDSIGKAIIHGAGSHAAGGMSNVWGAQLLRYTETDISEAGGWPLAISQLISYYEDLEKHIGISGQADDMQDFLGGALPCMPPVPMVPAASRLYANYLSHRTPKNILLLGRSRLAVASQACQSYSAHSLGETEFFTSGQAGLYTAKRTLEELRAEGKVTYLGQHQLLGWRESAEYVELDLRNLKSNESCVVRTQHLLLGCGTIQTARLVLQQGGEYGRALPFIDHPPTLLPLFMPSMFGSKLPSCSFPVQLIGTLNGIGRRDMVSLYYPGGLLWSDLLPDIPLPMNAAIRIMGSLIGGMLVAQIWETARPMAGNTLSLNKNNGIEIVYEKQAECTILPHLLPALSSLGAYSLGRFASHSPPGWGFHHAGCLPMRHAPNEYETHVDGRLWNSNRVRVIDGSVLPSLPAKNHSLTLMANAARIAEEVTQCGY</sequence>